<proteinExistence type="predicted"/>
<dbReference type="InterPro" id="IPR052559">
    <property type="entry name" value="V-haloperoxidase"/>
</dbReference>
<protein>
    <submittedName>
        <fullName evidence="3">Phosphatase PAP2 family protein</fullName>
    </submittedName>
</protein>
<dbReference type="GO" id="GO:0004601">
    <property type="term" value="F:peroxidase activity"/>
    <property type="evidence" value="ECO:0007669"/>
    <property type="project" value="InterPro"/>
</dbReference>
<evidence type="ECO:0000256" key="1">
    <source>
        <dbReference type="SAM" id="MobiDB-lite"/>
    </source>
</evidence>
<reference evidence="3 4" key="1">
    <citation type="submission" date="2019-11" db="EMBL/GenBank/DDBJ databases">
        <title>Bacillus idriensis genome.</title>
        <authorList>
            <person name="Konopka E.N."/>
            <person name="Newman J.D."/>
        </authorList>
    </citation>
    <scope>NUCLEOTIDE SEQUENCE [LARGE SCALE GENOMIC DNA]</scope>
    <source>
        <strain evidence="3 4">DSM 19097</strain>
    </source>
</reference>
<dbReference type="InterPro" id="IPR016119">
    <property type="entry name" value="Br/Cl_peroxidase_C"/>
</dbReference>
<keyword evidence="4" id="KW-1185">Reference proteome</keyword>
<dbReference type="Pfam" id="PF01569">
    <property type="entry name" value="PAP2"/>
    <property type="match status" value="1"/>
</dbReference>
<comment type="caution">
    <text evidence="3">The sequence shown here is derived from an EMBL/GenBank/DDBJ whole genome shotgun (WGS) entry which is preliminary data.</text>
</comment>
<dbReference type="PANTHER" id="PTHR34599:SF1">
    <property type="entry name" value="PHOSPHATIDIC ACID PHOSPHATASE TYPE 2_HALOPEROXIDASE DOMAIN-CONTAINING PROTEIN"/>
    <property type="match status" value="1"/>
</dbReference>
<evidence type="ECO:0000259" key="2">
    <source>
        <dbReference type="Pfam" id="PF01569"/>
    </source>
</evidence>
<dbReference type="CDD" id="cd03398">
    <property type="entry name" value="PAP2_haloperoxidase"/>
    <property type="match status" value="1"/>
</dbReference>
<dbReference type="RefSeq" id="WP_070879532.1">
    <property type="nucleotide sequence ID" value="NZ_CAJGAA010000004.1"/>
</dbReference>
<dbReference type="Gene3D" id="1.10.606.10">
    <property type="entry name" value="Vanadium-containing Chloroperoxidase, domain 2"/>
    <property type="match status" value="1"/>
</dbReference>
<feature type="region of interest" description="Disordered" evidence="1">
    <location>
        <begin position="1"/>
        <end position="26"/>
    </location>
</feature>
<gene>
    <name evidence="3" type="ORF">GJU41_14210</name>
</gene>
<dbReference type="PANTHER" id="PTHR34599">
    <property type="entry name" value="PEROXIDASE-RELATED"/>
    <property type="match status" value="1"/>
</dbReference>
<evidence type="ECO:0000313" key="4">
    <source>
        <dbReference type="Proteomes" id="UP000441585"/>
    </source>
</evidence>
<feature type="domain" description="Phosphatidic acid phosphatase type 2/haloperoxidase" evidence="2">
    <location>
        <begin position="399"/>
        <end position="503"/>
    </location>
</feature>
<accession>A0A6I2MA69</accession>
<sequence>MEEPKRLSASGSKSHSKKNSCQIGPFSQKKRRDEVLKLRMKQAKYFDRHYRAHRCNGDEELYPNKIGNFSKALPHNLLGEVDKKAYRSLKKALTSGEPEDFDSILMGNVVKLANPQAAYSFDIVGPDSHQLSIAVPPRFSSAWQAGEMVELYWRALTRDIPYSDYNQNPLILEAAAELSKLSDFRGPKENGVVTSRTLFRGNTLGELTGPLISQFLWKDIRQGIKTVTQKYYTPVPGDDYLTSYNEWATIQNGHPPSTANHLDSVPRYIRNGRDLGEWVHQDYSFQAFLNACLILITYGQGALDQDNPYIHSKTQGGFITFGSVHMLDFITKATRNALEAAWFHKWLVHRRVRPEEFGGFVHNHLIGASCCPIDQELLDSNAIKHIKSNFGTYLLPLAYPEGCPTHPSYPAGHASIAGACVTILKAFFNESFAIPNPVAANSDGTALIPYAGPTLTIGEELNKLASNIAHGRDTAGVHFRSDGVEGLKLGESVAIGILQSYRKTYNETFKGFTFTRFDGTKITI</sequence>
<evidence type="ECO:0000313" key="3">
    <source>
        <dbReference type="EMBL" id="MRX55130.1"/>
    </source>
</evidence>
<dbReference type="AlphaFoldDB" id="A0A6I2MA69"/>
<dbReference type="EMBL" id="WKKF01000003">
    <property type="protein sequence ID" value="MRX55130.1"/>
    <property type="molecule type" value="Genomic_DNA"/>
</dbReference>
<dbReference type="SUPFAM" id="SSF48317">
    <property type="entry name" value="Acid phosphatase/Vanadium-dependent haloperoxidase"/>
    <property type="match status" value="1"/>
</dbReference>
<name>A0A6I2MA69_9BACI</name>
<dbReference type="InterPro" id="IPR036938">
    <property type="entry name" value="PAP2/HPO_sf"/>
</dbReference>
<dbReference type="InterPro" id="IPR000326">
    <property type="entry name" value="PAP2/HPO"/>
</dbReference>
<dbReference type="Proteomes" id="UP000441585">
    <property type="component" value="Unassembled WGS sequence"/>
</dbReference>
<organism evidence="3 4">
    <name type="scientific">Metabacillus idriensis</name>
    <dbReference type="NCBI Taxonomy" id="324768"/>
    <lineage>
        <taxon>Bacteria</taxon>
        <taxon>Bacillati</taxon>
        <taxon>Bacillota</taxon>
        <taxon>Bacilli</taxon>
        <taxon>Bacillales</taxon>
        <taxon>Bacillaceae</taxon>
        <taxon>Metabacillus</taxon>
    </lineage>
</organism>